<organism evidence="1 2">
    <name type="scientific">Natrinema soli</name>
    <dbReference type="NCBI Taxonomy" id="1930624"/>
    <lineage>
        <taxon>Archaea</taxon>
        <taxon>Methanobacteriati</taxon>
        <taxon>Methanobacteriota</taxon>
        <taxon>Stenosarchaea group</taxon>
        <taxon>Halobacteria</taxon>
        <taxon>Halobacteriales</taxon>
        <taxon>Natrialbaceae</taxon>
        <taxon>Natrinema</taxon>
    </lineage>
</organism>
<keyword evidence="2" id="KW-1185">Reference proteome</keyword>
<dbReference type="InterPro" id="IPR004927">
    <property type="entry name" value="MerB"/>
</dbReference>
<accession>A0ABD5T0D6</accession>
<protein>
    <submittedName>
        <fullName evidence="1">Organomercurial lyase</fullName>
        <ecNumber evidence="1">4.99.1.2</ecNumber>
    </submittedName>
</protein>
<dbReference type="InterPro" id="IPR053717">
    <property type="entry name" value="MerB_lyase_sf"/>
</dbReference>
<comment type="caution">
    <text evidence="1">The sequence shown here is derived from an EMBL/GenBank/DDBJ whole genome shotgun (WGS) entry which is preliminary data.</text>
</comment>
<dbReference type="SUPFAM" id="SSF160387">
    <property type="entry name" value="NosL/MerB-like"/>
    <property type="match status" value="1"/>
</dbReference>
<gene>
    <name evidence="1" type="primary">merB</name>
    <name evidence="1" type="ORF">ACFQE6_29080</name>
</gene>
<proteinExistence type="predicted"/>
<dbReference type="EC" id="4.99.1.2" evidence="1"/>
<keyword evidence="1" id="KW-0456">Lyase</keyword>
<reference evidence="1 2" key="1">
    <citation type="journal article" date="2019" name="Int. J. Syst. Evol. Microbiol.">
        <title>The Global Catalogue of Microorganisms (GCM) 10K type strain sequencing project: providing services to taxonomists for standard genome sequencing and annotation.</title>
        <authorList>
            <consortium name="The Broad Institute Genomics Platform"/>
            <consortium name="The Broad Institute Genome Sequencing Center for Infectious Disease"/>
            <person name="Wu L."/>
            <person name="Ma J."/>
        </authorList>
    </citation>
    <scope>NUCLEOTIDE SEQUENCE [LARGE SCALE GENOMIC DNA]</scope>
    <source>
        <strain evidence="1 2">LMG 29247</strain>
    </source>
</reference>
<dbReference type="Pfam" id="PF03243">
    <property type="entry name" value="MerB"/>
    <property type="match status" value="1"/>
</dbReference>
<evidence type="ECO:0000313" key="1">
    <source>
        <dbReference type="EMBL" id="MFC6768918.1"/>
    </source>
</evidence>
<dbReference type="EMBL" id="JBHSWV010000641">
    <property type="protein sequence ID" value="MFC6768918.1"/>
    <property type="molecule type" value="Genomic_DNA"/>
</dbReference>
<dbReference type="Gene3D" id="3.30.450.410">
    <property type="match status" value="1"/>
</dbReference>
<dbReference type="Proteomes" id="UP001596383">
    <property type="component" value="Unassembled WGS sequence"/>
</dbReference>
<dbReference type="GO" id="GO:0018836">
    <property type="term" value="F:alkylmercury lyase activity"/>
    <property type="evidence" value="ECO:0007669"/>
    <property type="project" value="UniProtKB-EC"/>
</dbReference>
<sequence>MTEKTCACCGTVDSQSKETKSEDQPSVDRWLGETAVMETPLPVDVQTAMERFFGDASITTLAEWVTELRERTGGGSIDTADLCHADEETGHWGELDGTRYDFQCFYDAVALAELASEPVEIRTESPDGSVIEARATGDGDVTATPSTAVVSFGVATDGSAAMNAEPTLEDAYTSICPAVIAFPTRSAYEQWAAQTPVATVGMPLSAATGVATGLVDD</sequence>
<name>A0ABD5T0D6_9EURY</name>
<evidence type="ECO:0000313" key="2">
    <source>
        <dbReference type="Proteomes" id="UP001596383"/>
    </source>
</evidence>
<dbReference type="AlphaFoldDB" id="A0ABD5T0D6"/>
<dbReference type="RefSeq" id="WP_273741646.1">
    <property type="nucleotide sequence ID" value="NZ_JAQIVI010000641.1"/>
</dbReference>